<keyword evidence="4 8" id="KW-0819">tRNA processing</keyword>
<sequence length="455" mass="53117">MKCWSISIIGWRSNFEYIYGVLEEFKNHINSSFFHLLEGRFLLACSGGLDSVVLAHLCHSAGLNFAMAHCNFQLRGDASDRDETFVKQLAKKFNKEEHVISFNTADYMSKNKVSLQVAARELRYDWFYALMEQKGWKTLVTAHHADDDLETFLINLSRGTGIDGLTGIPEKTESISRPLLKYSREQIAAYAKEKGLEWREDSSNLETKYLRNKIRHQIVPLLKELHPTFLSNFNQTQHFLRQSSGIAEDYVEQLKRKLFIKETDVIKISISELLKLNPIEGYLYALFHDYGFVEWNDVQSLMTAMGGKEVRSKTYRLLKHREYLLLEEISIPLGLEYEIQEEEKKIEEPIKMSLAIVDSIEETGNTILYVDKETLKYPLMVRKWRKGDYFYPFGMRGSKKVSKYFKDVKMDQISKEKQWLLCSKDNIVWIMGKRGDERFKVTKGTKKILKISIQE</sequence>
<keyword evidence="6 8" id="KW-0067">ATP-binding</keyword>
<dbReference type="SUPFAM" id="SSF56037">
    <property type="entry name" value="PheT/TilS domain"/>
    <property type="match status" value="1"/>
</dbReference>
<evidence type="ECO:0000256" key="6">
    <source>
        <dbReference type="ARBA" id="ARBA00022840"/>
    </source>
</evidence>
<evidence type="ECO:0000256" key="7">
    <source>
        <dbReference type="ARBA" id="ARBA00048539"/>
    </source>
</evidence>
<comment type="caution">
    <text evidence="10">The sequence shown here is derived from an EMBL/GenBank/DDBJ whole genome shotgun (WGS) entry which is preliminary data.</text>
</comment>
<name>A0ABV2SUB9_9FLAO</name>
<organism evidence="10 11">
    <name type="scientific">Sediminicola arcticus</name>
    <dbReference type="NCBI Taxonomy" id="1574308"/>
    <lineage>
        <taxon>Bacteria</taxon>
        <taxon>Pseudomonadati</taxon>
        <taxon>Bacteroidota</taxon>
        <taxon>Flavobacteriia</taxon>
        <taxon>Flavobacteriales</taxon>
        <taxon>Flavobacteriaceae</taxon>
        <taxon>Sediminicola</taxon>
    </lineage>
</organism>
<evidence type="ECO:0000313" key="11">
    <source>
        <dbReference type="Proteomes" id="UP001549799"/>
    </source>
</evidence>
<feature type="domain" description="Lysidine-tRNA(Ile) synthetase C-terminal" evidence="9">
    <location>
        <begin position="379"/>
        <end position="451"/>
    </location>
</feature>
<evidence type="ECO:0000256" key="1">
    <source>
        <dbReference type="ARBA" id="ARBA00004496"/>
    </source>
</evidence>
<evidence type="ECO:0000256" key="2">
    <source>
        <dbReference type="ARBA" id="ARBA00022490"/>
    </source>
</evidence>
<evidence type="ECO:0000256" key="3">
    <source>
        <dbReference type="ARBA" id="ARBA00022598"/>
    </source>
</evidence>
<comment type="domain">
    <text evidence="8">The N-terminal region contains the highly conserved SGGXDS motif, predicted to be a P-loop motif involved in ATP binding.</text>
</comment>
<dbReference type="Pfam" id="PF11734">
    <property type="entry name" value="TilS_C"/>
    <property type="match status" value="1"/>
</dbReference>
<dbReference type="InterPro" id="IPR012796">
    <property type="entry name" value="Lysidine-tRNA-synth_C"/>
</dbReference>
<dbReference type="SUPFAM" id="SSF52402">
    <property type="entry name" value="Adenine nucleotide alpha hydrolases-like"/>
    <property type="match status" value="1"/>
</dbReference>
<keyword evidence="11" id="KW-1185">Reference proteome</keyword>
<reference evidence="10 11" key="1">
    <citation type="submission" date="2024-07" db="EMBL/GenBank/DDBJ databases">
        <title>The genome sequence of type strain Sediminicola arcticus GDMCC 1.2805.</title>
        <authorList>
            <person name="Liu Y."/>
        </authorList>
    </citation>
    <scope>NUCLEOTIDE SEQUENCE [LARGE SCALE GENOMIC DNA]</scope>
    <source>
        <strain evidence="10 11">GDMCC 1.2805</strain>
    </source>
</reference>
<dbReference type="RefSeq" id="WP_354615160.1">
    <property type="nucleotide sequence ID" value="NZ_JBEXAE010000003.1"/>
</dbReference>
<dbReference type="HAMAP" id="MF_01161">
    <property type="entry name" value="tRNA_Ile_lys_synt"/>
    <property type="match status" value="1"/>
</dbReference>
<proteinExistence type="inferred from homology"/>
<keyword evidence="3 8" id="KW-0436">Ligase</keyword>
<dbReference type="InterPro" id="IPR014729">
    <property type="entry name" value="Rossmann-like_a/b/a_fold"/>
</dbReference>
<evidence type="ECO:0000259" key="9">
    <source>
        <dbReference type="SMART" id="SM00977"/>
    </source>
</evidence>
<dbReference type="InterPro" id="IPR011063">
    <property type="entry name" value="TilS/TtcA_N"/>
</dbReference>
<dbReference type="Pfam" id="PF01171">
    <property type="entry name" value="ATP_bind_3"/>
    <property type="match status" value="1"/>
</dbReference>
<dbReference type="CDD" id="cd01992">
    <property type="entry name" value="TilS_N"/>
    <property type="match status" value="1"/>
</dbReference>
<evidence type="ECO:0000256" key="5">
    <source>
        <dbReference type="ARBA" id="ARBA00022741"/>
    </source>
</evidence>
<keyword evidence="2 8" id="KW-0963">Cytoplasm</keyword>
<dbReference type="Gene3D" id="3.40.50.620">
    <property type="entry name" value="HUPs"/>
    <property type="match status" value="1"/>
</dbReference>
<dbReference type="EC" id="6.3.4.19" evidence="8"/>
<dbReference type="SMART" id="SM00977">
    <property type="entry name" value="TilS_C"/>
    <property type="match status" value="1"/>
</dbReference>
<dbReference type="InterPro" id="IPR012795">
    <property type="entry name" value="tRNA_Ile_lys_synt_N"/>
</dbReference>
<gene>
    <name evidence="8 10" type="primary">tilS</name>
    <name evidence="10" type="ORF">ABXZ36_08925</name>
</gene>
<accession>A0ABV2SUB9</accession>
<protein>
    <recommendedName>
        <fullName evidence="8">tRNA(Ile)-lysidine synthase</fullName>
        <ecNumber evidence="8">6.3.4.19</ecNumber>
    </recommendedName>
    <alternativeName>
        <fullName evidence="8">tRNA(Ile)-2-lysyl-cytidine synthase</fullName>
    </alternativeName>
    <alternativeName>
        <fullName evidence="8">tRNA(Ile)-lysidine synthetase</fullName>
    </alternativeName>
</protein>
<evidence type="ECO:0000313" key="10">
    <source>
        <dbReference type="EMBL" id="MET6990768.1"/>
    </source>
</evidence>
<keyword evidence="5 8" id="KW-0547">Nucleotide-binding</keyword>
<dbReference type="PANTHER" id="PTHR43033:SF1">
    <property type="entry name" value="TRNA(ILE)-LYSIDINE SYNTHASE-RELATED"/>
    <property type="match status" value="1"/>
</dbReference>
<evidence type="ECO:0000256" key="4">
    <source>
        <dbReference type="ARBA" id="ARBA00022694"/>
    </source>
</evidence>
<comment type="catalytic activity">
    <reaction evidence="7 8">
        <text>cytidine(34) in tRNA(Ile2) + L-lysine + ATP = lysidine(34) in tRNA(Ile2) + AMP + diphosphate + H(+)</text>
        <dbReference type="Rhea" id="RHEA:43744"/>
        <dbReference type="Rhea" id="RHEA-COMP:10625"/>
        <dbReference type="Rhea" id="RHEA-COMP:10670"/>
        <dbReference type="ChEBI" id="CHEBI:15378"/>
        <dbReference type="ChEBI" id="CHEBI:30616"/>
        <dbReference type="ChEBI" id="CHEBI:32551"/>
        <dbReference type="ChEBI" id="CHEBI:33019"/>
        <dbReference type="ChEBI" id="CHEBI:82748"/>
        <dbReference type="ChEBI" id="CHEBI:83665"/>
        <dbReference type="ChEBI" id="CHEBI:456215"/>
        <dbReference type="EC" id="6.3.4.19"/>
    </reaction>
</comment>
<dbReference type="NCBIfam" id="TIGR02433">
    <property type="entry name" value="lysidine_TilS_C"/>
    <property type="match status" value="1"/>
</dbReference>
<comment type="similarity">
    <text evidence="8">Belongs to the tRNA(Ile)-lysidine synthase family.</text>
</comment>
<comment type="function">
    <text evidence="8">Ligates lysine onto the cytidine present at position 34 of the AUA codon-specific tRNA(Ile) that contains the anticodon CAU, in an ATP-dependent manner. Cytidine is converted to lysidine, thus changing the amino acid specificity of the tRNA from methionine to isoleucine.</text>
</comment>
<dbReference type="NCBIfam" id="TIGR02432">
    <property type="entry name" value="lysidine_TilS_N"/>
    <property type="match status" value="1"/>
</dbReference>
<feature type="binding site" evidence="8">
    <location>
        <begin position="46"/>
        <end position="51"/>
    </location>
    <ligand>
        <name>ATP</name>
        <dbReference type="ChEBI" id="CHEBI:30616"/>
    </ligand>
</feature>
<dbReference type="EMBL" id="JBEXAE010000003">
    <property type="protein sequence ID" value="MET6990768.1"/>
    <property type="molecule type" value="Genomic_DNA"/>
</dbReference>
<comment type="subcellular location">
    <subcellularLocation>
        <location evidence="1 8">Cytoplasm</location>
    </subcellularLocation>
</comment>
<dbReference type="GO" id="GO:0032267">
    <property type="term" value="F:tRNA(Ile)-lysidine synthase activity"/>
    <property type="evidence" value="ECO:0007669"/>
    <property type="project" value="UniProtKB-EC"/>
</dbReference>
<evidence type="ECO:0000256" key="8">
    <source>
        <dbReference type="HAMAP-Rule" id="MF_01161"/>
    </source>
</evidence>
<dbReference type="InterPro" id="IPR012094">
    <property type="entry name" value="tRNA_Ile_lys_synt"/>
</dbReference>
<dbReference type="Proteomes" id="UP001549799">
    <property type="component" value="Unassembled WGS sequence"/>
</dbReference>
<dbReference type="PANTHER" id="PTHR43033">
    <property type="entry name" value="TRNA(ILE)-LYSIDINE SYNTHASE-RELATED"/>
    <property type="match status" value="1"/>
</dbReference>